<evidence type="ECO:0000313" key="2">
    <source>
        <dbReference type="EMBL" id="RDK87804.1"/>
    </source>
</evidence>
<feature type="compositionally biased region" description="Basic and acidic residues" evidence="1">
    <location>
        <begin position="88"/>
        <end position="101"/>
    </location>
</feature>
<feature type="region of interest" description="Disordered" evidence="1">
    <location>
        <begin position="81"/>
        <end position="101"/>
    </location>
</feature>
<organism evidence="2 3">
    <name type="scientific">Enterobacillus tribolii</name>
    <dbReference type="NCBI Taxonomy" id="1487935"/>
    <lineage>
        <taxon>Bacteria</taxon>
        <taxon>Pseudomonadati</taxon>
        <taxon>Pseudomonadota</taxon>
        <taxon>Gammaproteobacteria</taxon>
        <taxon>Enterobacterales</taxon>
        <taxon>Hafniaceae</taxon>
        <taxon>Enterobacillus</taxon>
    </lineage>
</organism>
<dbReference type="Proteomes" id="UP000254848">
    <property type="component" value="Unassembled WGS sequence"/>
</dbReference>
<gene>
    <name evidence="2" type="ORF">C8D90_10872</name>
</gene>
<name>A0A370QHH0_9GAMM</name>
<accession>A0A370QHH0</accession>
<protein>
    <submittedName>
        <fullName evidence="2">Uncharacterized protein</fullName>
    </submittedName>
</protein>
<reference evidence="2 3" key="1">
    <citation type="submission" date="2018-07" db="EMBL/GenBank/DDBJ databases">
        <title>Genomic Encyclopedia of Type Strains, Phase IV (KMG-IV): sequencing the most valuable type-strain genomes for metagenomic binning, comparative biology and taxonomic classification.</title>
        <authorList>
            <person name="Goeker M."/>
        </authorList>
    </citation>
    <scope>NUCLEOTIDE SEQUENCE [LARGE SCALE GENOMIC DNA]</scope>
    <source>
        <strain evidence="2 3">DSM 103736</strain>
    </source>
</reference>
<comment type="caution">
    <text evidence="2">The sequence shown here is derived from an EMBL/GenBank/DDBJ whole genome shotgun (WGS) entry which is preliminary data.</text>
</comment>
<dbReference type="AlphaFoldDB" id="A0A370QHH0"/>
<dbReference type="EMBL" id="QRAP01000008">
    <property type="protein sequence ID" value="RDK87804.1"/>
    <property type="molecule type" value="Genomic_DNA"/>
</dbReference>
<keyword evidence="3" id="KW-1185">Reference proteome</keyword>
<sequence>MRPVHPKKEIERSLRYLEQQGWRVEPGGSHAWGKVFCPYPGERCRCGEFCICCVWSTPRCAELHARQLCRVVEHCAIHQGTPGQNEVHQNRMSEKRRTTDG</sequence>
<proteinExistence type="predicted"/>
<dbReference type="RefSeq" id="WP_230473035.1">
    <property type="nucleotide sequence ID" value="NZ_SDGT01000005.1"/>
</dbReference>
<evidence type="ECO:0000313" key="3">
    <source>
        <dbReference type="Proteomes" id="UP000254848"/>
    </source>
</evidence>
<evidence type="ECO:0000256" key="1">
    <source>
        <dbReference type="SAM" id="MobiDB-lite"/>
    </source>
</evidence>